<dbReference type="GO" id="GO:0006307">
    <property type="term" value="P:DNA alkylation repair"/>
    <property type="evidence" value="ECO:0007669"/>
    <property type="project" value="TreeGrafter"/>
</dbReference>
<dbReference type="InterPro" id="IPR011257">
    <property type="entry name" value="DNA_glycosylase"/>
</dbReference>
<keyword evidence="1" id="KW-0227">DNA damage</keyword>
<dbReference type="PANTHER" id="PTHR43003:SF6">
    <property type="entry name" value="DNA GLYCOSYLASE"/>
    <property type="match status" value="1"/>
</dbReference>
<comment type="caution">
    <text evidence="3">The sequence shown here is derived from an EMBL/GenBank/DDBJ whole genome shotgun (WGS) entry which is preliminary data.</text>
</comment>
<dbReference type="GO" id="GO:0032131">
    <property type="term" value="F:alkylated DNA binding"/>
    <property type="evidence" value="ECO:0007669"/>
    <property type="project" value="TreeGrafter"/>
</dbReference>
<dbReference type="GO" id="GO:0043916">
    <property type="term" value="F:DNA-7-methylguanine glycosylase activity"/>
    <property type="evidence" value="ECO:0007669"/>
    <property type="project" value="TreeGrafter"/>
</dbReference>
<dbReference type="GO" id="GO:0008725">
    <property type="term" value="F:DNA-3-methyladenine glycosylase activity"/>
    <property type="evidence" value="ECO:0007669"/>
    <property type="project" value="TreeGrafter"/>
</dbReference>
<dbReference type="SUPFAM" id="SSF48150">
    <property type="entry name" value="DNA-glycosylase"/>
    <property type="match status" value="1"/>
</dbReference>
<dbReference type="AlphaFoldDB" id="A0A506Y7Z1"/>
<dbReference type="EMBL" id="VHQG01000001">
    <property type="protein sequence ID" value="TPW78212.1"/>
    <property type="molecule type" value="Genomic_DNA"/>
</dbReference>
<keyword evidence="2" id="KW-0234">DNA repair</keyword>
<evidence type="ECO:0000256" key="1">
    <source>
        <dbReference type="ARBA" id="ARBA00022763"/>
    </source>
</evidence>
<evidence type="ECO:0000313" key="4">
    <source>
        <dbReference type="Proteomes" id="UP000316252"/>
    </source>
</evidence>
<dbReference type="PANTHER" id="PTHR43003">
    <property type="entry name" value="DNA-3-METHYLADENINE GLYCOSYLASE"/>
    <property type="match status" value="1"/>
</dbReference>
<keyword evidence="4" id="KW-1185">Reference proteome</keyword>
<proteinExistence type="predicted"/>
<gene>
    <name evidence="3" type="ORF">FJ657_04895</name>
</gene>
<evidence type="ECO:0000313" key="3">
    <source>
        <dbReference type="EMBL" id="TPW78212.1"/>
    </source>
</evidence>
<evidence type="ECO:0000256" key="2">
    <source>
        <dbReference type="ARBA" id="ARBA00023204"/>
    </source>
</evidence>
<organism evidence="3 4">
    <name type="scientific">Schumannella soli</name>
    <dbReference type="NCBI Taxonomy" id="2590779"/>
    <lineage>
        <taxon>Bacteria</taxon>
        <taxon>Bacillati</taxon>
        <taxon>Actinomycetota</taxon>
        <taxon>Actinomycetes</taxon>
        <taxon>Micrococcales</taxon>
        <taxon>Microbacteriaceae</taxon>
        <taxon>Schumannella</taxon>
    </lineage>
</organism>
<dbReference type="InterPro" id="IPR051912">
    <property type="entry name" value="Alkylbase_DNA_Glycosylase/TA"/>
</dbReference>
<accession>A0A506Y7Z1</accession>
<dbReference type="OrthoDB" id="5501430at2"/>
<dbReference type="Gene3D" id="1.10.340.30">
    <property type="entry name" value="Hypothetical protein, domain 2"/>
    <property type="match status" value="1"/>
</dbReference>
<reference evidence="3 4" key="1">
    <citation type="submission" date="2019-06" db="EMBL/GenBank/DDBJ databases">
        <authorList>
            <person name="Li F."/>
        </authorList>
    </citation>
    <scope>NUCLEOTIDE SEQUENCE [LARGE SCALE GENOMIC DNA]</scope>
    <source>
        <strain evidence="3 4">10F1D-1</strain>
    </source>
</reference>
<name>A0A506Y7Z1_9MICO</name>
<sequence>MPGAPTPTPASAVPLSTRYAPPHPIDLRRTLGTIAQFGSDPASRREGEAHWLVFRAPAERATAPMADAGAPATLRLRVDAAAATVHADAWGPGAAWAIERVPSLLGADDDLDGFDAERHPLIAELHRRAPGLRLARTGQIMAALLPAVFFQKVTGQEASRSWRTLVARHGEAAPGPAPRGMHVLPTVAAWRRIPSWEWHRAGVTPQRRDTIQRALAVAAGLERGGDQPVAEAQRRLRTVAGIGVWTTAETVQRSHGAPDAVSFGDFHTCKNVGWALTGARVDDDGMRELLEPWRGHRQRVVRLIEGSGIGYERRGPRLTIPDHRAR</sequence>
<dbReference type="Proteomes" id="UP000316252">
    <property type="component" value="Unassembled WGS sequence"/>
</dbReference>
<dbReference type="GO" id="GO:0032993">
    <property type="term" value="C:protein-DNA complex"/>
    <property type="evidence" value="ECO:0007669"/>
    <property type="project" value="TreeGrafter"/>
</dbReference>
<protein>
    <submittedName>
        <fullName evidence="3">DNA-3-methyladenine glycosylase 2 family protein</fullName>
    </submittedName>
</protein>
<dbReference type="GO" id="GO:0006285">
    <property type="term" value="P:base-excision repair, AP site formation"/>
    <property type="evidence" value="ECO:0007669"/>
    <property type="project" value="TreeGrafter"/>
</dbReference>
<dbReference type="GO" id="GO:0005737">
    <property type="term" value="C:cytoplasm"/>
    <property type="evidence" value="ECO:0007669"/>
    <property type="project" value="TreeGrafter"/>
</dbReference>